<evidence type="ECO:0000313" key="3">
    <source>
        <dbReference type="Proteomes" id="UP001428341"/>
    </source>
</evidence>
<gene>
    <name evidence="2" type="ORF">WN944_028913</name>
</gene>
<evidence type="ECO:0000313" key="2">
    <source>
        <dbReference type="EMBL" id="KAK9176894.1"/>
    </source>
</evidence>
<dbReference type="EMBL" id="JBCGBO010000025">
    <property type="protein sequence ID" value="KAK9176894.1"/>
    <property type="molecule type" value="Genomic_DNA"/>
</dbReference>
<proteinExistence type="predicted"/>
<comment type="caution">
    <text evidence="2">The sequence shown here is derived from an EMBL/GenBank/DDBJ whole genome shotgun (WGS) entry which is preliminary data.</text>
</comment>
<sequence length="84" mass="9772">MNTPPVKQNQVKLGYGPENKKIDSTELRPLCMRGRMRVNSRILNMKLGHILQMLLASLKERGIFISKAHRYLSVEERQSLVYVF</sequence>
<dbReference type="Proteomes" id="UP001428341">
    <property type="component" value="Unassembled WGS sequence"/>
</dbReference>
<dbReference type="AlphaFoldDB" id="A0AAP0LRM3"/>
<feature type="region of interest" description="Disordered" evidence="1">
    <location>
        <begin position="1"/>
        <end position="20"/>
    </location>
</feature>
<reference evidence="2 3" key="1">
    <citation type="submission" date="2024-05" db="EMBL/GenBank/DDBJ databases">
        <title>Haplotype-resolved chromosome-level genome assembly of Huyou (Citrus changshanensis).</title>
        <authorList>
            <person name="Miao C."/>
            <person name="Chen W."/>
            <person name="Wu Y."/>
            <person name="Wang L."/>
            <person name="Zhao S."/>
            <person name="Grierson D."/>
            <person name="Xu C."/>
            <person name="Chen K."/>
        </authorList>
    </citation>
    <scope>NUCLEOTIDE SEQUENCE [LARGE SCALE GENOMIC DNA]</scope>
    <source>
        <strain evidence="2">01-14</strain>
        <tissue evidence="2">Leaf</tissue>
    </source>
</reference>
<accession>A0AAP0LRM3</accession>
<evidence type="ECO:0000256" key="1">
    <source>
        <dbReference type="SAM" id="MobiDB-lite"/>
    </source>
</evidence>
<feature type="compositionally biased region" description="Polar residues" evidence="1">
    <location>
        <begin position="1"/>
        <end position="11"/>
    </location>
</feature>
<protein>
    <submittedName>
        <fullName evidence="2">Uncharacterized protein</fullName>
    </submittedName>
</protein>
<organism evidence="2 3">
    <name type="scientific">Citrus x changshan-huyou</name>
    <dbReference type="NCBI Taxonomy" id="2935761"/>
    <lineage>
        <taxon>Eukaryota</taxon>
        <taxon>Viridiplantae</taxon>
        <taxon>Streptophyta</taxon>
        <taxon>Embryophyta</taxon>
        <taxon>Tracheophyta</taxon>
        <taxon>Spermatophyta</taxon>
        <taxon>Magnoliopsida</taxon>
        <taxon>eudicotyledons</taxon>
        <taxon>Gunneridae</taxon>
        <taxon>Pentapetalae</taxon>
        <taxon>rosids</taxon>
        <taxon>malvids</taxon>
        <taxon>Sapindales</taxon>
        <taxon>Rutaceae</taxon>
        <taxon>Aurantioideae</taxon>
        <taxon>Citrus</taxon>
    </lineage>
</organism>
<keyword evidence="3" id="KW-1185">Reference proteome</keyword>
<name>A0AAP0LRM3_9ROSI</name>